<dbReference type="Proteomes" id="UP001596956">
    <property type="component" value="Unassembled WGS sequence"/>
</dbReference>
<evidence type="ECO:0000313" key="2">
    <source>
        <dbReference type="EMBL" id="MFD0802100.1"/>
    </source>
</evidence>
<proteinExistence type="predicted"/>
<evidence type="ECO:0000313" key="3">
    <source>
        <dbReference type="Proteomes" id="UP001596956"/>
    </source>
</evidence>
<organism evidence="2 3">
    <name type="scientific">Streptomonospora algeriensis</name>
    <dbReference type="NCBI Taxonomy" id="995084"/>
    <lineage>
        <taxon>Bacteria</taxon>
        <taxon>Bacillati</taxon>
        <taxon>Actinomycetota</taxon>
        <taxon>Actinomycetes</taxon>
        <taxon>Streptosporangiales</taxon>
        <taxon>Nocardiopsidaceae</taxon>
        <taxon>Streptomonospora</taxon>
    </lineage>
</organism>
<keyword evidence="1" id="KW-0175">Coiled coil</keyword>
<protein>
    <submittedName>
        <fullName evidence="2">Uncharacterized protein</fullName>
    </submittedName>
</protein>
<sequence>MSEQRVKELAEIPFEGSLGEAFDNYSEALKRIGRHLVFEYEMSAAESQAAMSKLNGHPLLFGLDAKLQARRVAKRLRRAQELARGLETEARAFKREYKKQFIDGRKG</sequence>
<name>A0ABW3BGB7_9ACTN</name>
<dbReference type="EMBL" id="JBHTHR010000371">
    <property type="protein sequence ID" value="MFD0802100.1"/>
    <property type="molecule type" value="Genomic_DNA"/>
</dbReference>
<gene>
    <name evidence="2" type="ORF">ACFQZU_12345</name>
</gene>
<feature type="coiled-coil region" evidence="1">
    <location>
        <begin position="69"/>
        <end position="96"/>
    </location>
</feature>
<evidence type="ECO:0000256" key="1">
    <source>
        <dbReference type="SAM" id="Coils"/>
    </source>
</evidence>
<comment type="caution">
    <text evidence="2">The sequence shown here is derived from an EMBL/GenBank/DDBJ whole genome shotgun (WGS) entry which is preliminary data.</text>
</comment>
<reference evidence="3" key="1">
    <citation type="journal article" date="2019" name="Int. J. Syst. Evol. Microbiol.">
        <title>The Global Catalogue of Microorganisms (GCM) 10K type strain sequencing project: providing services to taxonomists for standard genome sequencing and annotation.</title>
        <authorList>
            <consortium name="The Broad Institute Genomics Platform"/>
            <consortium name="The Broad Institute Genome Sequencing Center for Infectious Disease"/>
            <person name="Wu L."/>
            <person name="Ma J."/>
        </authorList>
    </citation>
    <scope>NUCLEOTIDE SEQUENCE [LARGE SCALE GENOMIC DNA]</scope>
    <source>
        <strain evidence="3">CCUG 63369</strain>
    </source>
</reference>
<keyword evidence="3" id="KW-1185">Reference proteome</keyword>
<accession>A0ABW3BGB7</accession>